<dbReference type="InterPro" id="IPR029052">
    <property type="entry name" value="Metallo-depent_PP-like"/>
</dbReference>
<keyword evidence="3" id="KW-1185">Reference proteome</keyword>
<comment type="caution">
    <text evidence="2">The sequence shown here is derived from an EMBL/GenBank/DDBJ whole genome shotgun (WGS) entry which is preliminary data.</text>
</comment>
<gene>
    <name evidence="2" type="ORF">I8J30_27335</name>
</gene>
<evidence type="ECO:0000313" key="2">
    <source>
        <dbReference type="EMBL" id="MBP3966424.1"/>
    </source>
</evidence>
<dbReference type="InterPro" id="IPR004843">
    <property type="entry name" value="Calcineurin-like_PHP"/>
</dbReference>
<proteinExistence type="predicted"/>
<dbReference type="SUPFAM" id="SSF56300">
    <property type="entry name" value="Metallo-dependent phosphatases"/>
    <property type="match status" value="1"/>
</dbReference>
<dbReference type="CDD" id="cd07383">
    <property type="entry name" value="MPP_Dcr2"/>
    <property type="match status" value="1"/>
</dbReference>
<accession>A0ABS5CKP3</accession>
<reference evidence="2 3" key="1">
    <citation type="submission" date="2021-04" db="EMBL/GenBank/DDBJ databases">
        <title>Paenibacillus sp. DLE-14 whole genome sequence.</title>
        <authorList>
            <person name="Ham Y.J."/>
        </authorList>
    </citation>
    <scope>NUCLEOTIDE SEQUENCE [LARGE SCALE GENOMIC DNA]</scope>
    <source>
        <strain evidence="2 3">DLE-14</strain>
    </source>
</reference>
<evidence type="ECO:0000313" key="3">
    <source>
        <dbReference type="Proteomes" id="UP000673394"/>
    </source>
</evidence>
<dbReference type="Proteomes" id="UP000673394">
    <property type="component" value="Unassembled WGS sequence"/>
</dbReference>
<protein>
    <submittedName>
        <fullName evidence="2">Metallophosphoesterase family protein</fullName>
    </submittedName>
</protein>
<dbReference type="InterPro" id="IPR011230">
    <property type="entry name" value="PAP14/16/28/29"/>
</dbReference>
<name>A0ABS5CKP3_9BACL</name>
<dbReference type="Gene3D" id="3.60.21.10">
    <property type="match status" value="1"/>
</dbReference>
<dbReference type="PIRSF" id="PIRSF030250">
    <property type="entry name" value="Ptase_At2g46880"/>
    <property type="match status" value="1"/>
</dbReference>
<feature type="domain" description="Calcineurin-like phosphoesterase" evidence="1">
    <location>
        <begin position="14"/>
        <end position="244"/>
    </location>
</feature>
<evidence type="ECO:0000259" key="1">
    <source>
        <dbReference type="Pfam" id="PF00149"/>
    </source>
</evidence>
<dbReference type="PANTHER" id="PTHR32440">
    <property type="entry name" value="PHOSPHATASE DCR2-RELATED-RELATED"/>
    <property type="match status" value="1"/>
</dbReference>
<dbReference type="RefSeq" id="WP_210663589.1">
    <property type="nucleotide sequence ID" value="NZ_JAGKSP010000018.1"/>
</dbReference>
<dbReference type="EMBL" id="JAGKSP010000018">
    <property type="protein sequence ID" value="MBP3966424.1"/>
    <property type="molecule type" value="Genomic_DNA"/>
</dbReference>
<dbReference type="Pfam" id="PF00149">
    <property type="entry name" value="Metallophos"/>
    <property type="match status" value="1"/>
</dbReference>
<dbReference type="PANTHER" id="PTHR32440:SF11">
    <property type="entry name" value="METALLOPHOSPHOESTERASE DOMAIN-CONTAINING PROTEIN"/>
    <property type="match status" value="1"/>
</dbReference>
<sequence>MGKKLHYREDGTFTIVQFTDLHWQNGEPGDILTRLLMERVLEKTSPDLVIFTGDVIYSDNCTDPRQSFREAVSEVEVRGIPWAAVFGNHDTEHGITRDELMDVQLEHEHCVGEAGPEALKGTGNFKLLIQDSGTEKPHHALYLLDSGSYSEIPNLEGYAWIGRDQIDWYTAQSTALKAANDGQPLPSLAFFHIPLPEYEEVWRKELCYGSKFEGVASAPINSGMFAAMVEMGDVVGTFCGHDHVNDYRGDLHGISLCYGRASGYQTYGREGFPRGARVIKLHKGAREFTTEIQLDDGTVIREPQPHYPQGME</sequence>
<organism evidence="2 3">
    <name type="scientific">Paenibacillus lignilyticus</name>
    <dbReference type="NCBI Taxonomy" id="1172615"/>
    <lineage>
        <taxon>Bacteria</taxon>
        <taxon>Bacillati</taxon>
        <taxon>Bacillota</taxon>
        <taxon>Bacilli</taxon>
        <taxon>Bacillales</taxon>
        <taxon>Paenibacillaceae</taxon>
        <taxon>Paenibacillus</taxon>
    </lineage>
</organism>